<name>A0AAP3V8E6_9FIRM</name>
<protein>
    <submittedName>
        <fullName evidence="2">Diversity-generating retroelement protein Avd</fullName>
    </submittedName>
</protein>
<gene>
    <name evidence="2" type="primary">avd</name>
    <name evidence="2" type="ORF">PNE45_04590</name>
</gene>
<dbReference type="InterPro" id="IPR055360">
    <property type="entry name" value="bAvd"/>
</dbReference>
<dbReference type="RefSeq" id="WP_202185151.1">
    <property type="nucleotide sequence ID" value="NZ_JADPAO010000009.1"/>
</dbReference>
<dbReference type="EMBL" id="JAQLYE010000006">
    <property type="protein sequence ID" value="MDB8017306.1"/>
    <property type="molecule type" value="Genomic_DNA"/>
</dbReference>
<dbReference type="NCBIfam" id="NF033474">
    <property type="entry name" value="DivGenRetAVD"/>
    <property type="match status" value="1"/>
</dbReference>
<dbReference type="InterPro" id="IPR036583">
    <property type="entry name" value="23S_rRNA_IVS_sf"/>
</dbReference>
<evidence type="ECO:0000259" key="1">
    <source>
        <dbReference type="Pfam" id="PF22296"/>
    </source>
</evidence>
<evidence type="ECO:0000313" key="3">
    <source>
        <dbReference type="Proteomes" id="UP001212823"/>
    </source>
</evidence>
<dbReference type="AlphaFoldDB" id="A0AAP3V8E6"/>
<dbReference type="SUPFAM" id="SSF158446">
    <property type="entry name" value="IVS-encoded protein-like"/>
    <property type="match status" value="1"/>
</dbReference>
<accession>A0AAP3V8E6</accession>
<comment type="caution">
    <text evidence="2">The sequence shown here is derived from an EMBL/GenBank/DDBJ whole genome shotgun (WGS) entry which is preliminary data.</text>
</comment>
<dbReference type="Gene3D" id="1.20.1440.60">
    <property type="entry name" value="23S rRNA-intervening sequence"/>
    <property type="match status" value="1"/>
</dbReference>
<dbReference type="Proteomes" id="UP001212823">
    <property type="component" value="Unassembled WGS sequence"/>
</dbReference>
<feature type="domain" description="bAvd-like" evidence="1">
    <location>
        <begin position="20"/>
        <end position="125"/>
    </location>
</feature>
<organism evidence="2 3">
    <name type="scientific">Agathobacter rectalis</name>
    <dbReference type="NCBI Taxonomy" id="39491"/>
    <lineage>
        <taxon>Bacteria</taxon>
        <taxon>Bacillati</taxon>
        <taxon>Bacillota</taxon>
        <taxon>Clostridia</taxon>
        <taxon>Lachnospirales</taxon>
        <taxon>Lachnospiraceae</taxon>
        <taxon>Agathobacter</taxon>
    </lineage>
</organism>
<reference evidence="2" key="1">
    <citation type="submission" date="2023-01" db="EMBL/GenBank/DDBJ databases">
        <title>Human gut microbiome strain richness.</title>
        <authorList>
            <person name="Chen-Liaw A."/>
        </authorList>
    </citation>
    <scope>NUCLEOTIDE SEQUENCE</scope>
    <source>
        <strain evidence="2">1001283st1_D2_1001283B150209_150212</strain>
    </source>
</reference>
<dbReference type="CDD" id="cd16376">
    <property type="entry name" value="Avd_like"/>
    <property type="match status" value="1"/>
</dbReference>
<proteinExistence type="predicted"/>
<dbReference type="Pfam" id="PF22296">
    <property type="entry name" value="bAvd"/>
    <property type="match status" value="1"/>
</dbReference>
<sequence length="132" mass="15511">MAENKQNTNTKPIDPYMESMVLYQKIYDFLKYIYPVLAQFPKFEKFALQTQIKTSIFEMSKSVIRFRKTGTKSHIYNADVELQFIKMLIRLSCDLEYKAMSKHRYEVASRHLAEIGKIMGGVIEAVKDGKWK</sequence>
<evidence type="ECO:0000313" key="2">
    <source>
        <dbReference type="EMBL" id="MDB8017306.1"/>
    </source>
</evidence>